<gene>
    <name evidence="2" type="ORF">GCM10007972_10870</name>
</gene>
<dbReference type="InterPro" id="IPR011051">
    <property type="entry name" value="RmlC_Cupin_sf"/>
</dbReference>
<dbReference type="EMBL" id="BMOV01000003">
    <property type="protein sequence ID" value="GGO09383.1"/>
    <property type="molecule type" value="Genomic_DNA"/>
</dbReference>
<dbReference type="InterPro" id="IPR012807">
    <property type="entry name" value="Anti-sigma_ChrR"/>
</dbReference>
<sequence length="211" mass="22448">MPVITHHIPDAMLAAYVSGNLEHSFALVVATHVSLCLDCRAAMEAHQALGGAILETTVPEKLPKSLKSSIIDRLDSPMVAAPGYGRSGIFPAPVMTALKGKPPRWKMLGAGIRQSILSADRSGSARLLYIPPGRAVPEHSHNGLELTLVLQGSFSDNTGHFGTGDLEIADADLSHQPTADPDVPCICLAATDAPLRFKPLIPRLLQPLFQI</sequence>
<dbReference type="Gene3D" id="1.10.10.1320">
    <property type="entry name" value="Anti-sigma factor, zinc-finger domain"/>
    <property type="match status" value="1"/>
</dbReference>
<dbReference type="InterPro" id="IPR025979">
    <property type="entry name" value="ChrR-like_cupin_dom"/>
</dbReference>
<feature type="domain" description="ChrR-like cupin" evidence="1">
    <location>
        <begin position="104"/>
        <end position="191"/>
    </location>
</feature>
<dbReference type="Pfam" id="PF12973">
    <property type="entry name" value="Cupin_7"/>
    <property type="match status" value="1"/>
</dbReference>
<dbReference type="Proteomes" id="UP000602381">
    <property type="component" value="Unassembled WGS sequence"/>
</dbReference>
<dbReference type="RefSeq" id="WP_150005015.1">
    <property type="nucleotide sequence ID" value="NZ_BMOV01000003.1"/>
</dbReference>
<dbReference type="NCBIfam" id="TIGR02451">
    <property type="entry name" value="anti_sig_ChrR"/>
    <property type="match status" value="1"/>
</dbReference>
<dbReference type="CDD" id="cd20301">
    <property type="entry name" value="cupin_ChrR"/>
    <property type="match status" value="1"/>
</dbReference>
<dbReference type="Gene3D" id="2.60.120.10">
    <property type="entry name" value="Jelly Rolls"/>
    <property type="match status" value="1"/>
</dbReference>
<accession>A0ABQ2LCM4</accession>
<reference evidence="3" key="1">
    <citation type="journal article" date="2019" name="Int. J. Syst. Evol. Microbiol.">
        <title>The Global Catalogue of Microorganisms (GCM) 10K type strain sequencing project: providing services to taxonomists for standard genome sequencing and annotation.</title>
        <authorList>
            <consortium name="The Broad Institute Genomics Platform"/>
            <consortium name="The Broad Institute Genome Sequencing Center for Infectious Disease"/>
            <person name="Wu L."/>
            <person name="Ma J."/>
        </authorList>
    </citation>
    <scope>NUCLEOTIDE SEQUENCE [LARGE SCALE GENOMIC DNA]</scope>
    <source>
        <strain evidence="3">JCM 17843</strain>
    </source>
</reference>
<proteinExistence type="predicted"/>
<evidence type="ECO:0000313" key="3">
    <source>
        <dbReference type="Proteomes" id="UP000602381"/>
    </source>
</evidence>
<comment type="caution">
    <text evidence="2">The sequence shown here is derived from an EMBL/GenBank/DDBJ whole genome shotgun (WGS) entry which is preliminary data.</text>
</comment>
<evidence type="ECO:0000259" key="1">
    <source>
        <dbReference type="Pfam" id="PF12973"/>
    </source>
</evidence>
<keyword evidence="3" id="KW-1185">Reference proteome</keyword>
<dbReference type="InterPro" id="IPR041916">
    <property type="entry name" value="Anti_sigma_zinc_sf"/>
</dbReference>
<evidence type="ECO:0000313" key="2">
    <source>
        <dbReference type="EMBL" id="GGO09383.1"/>
    </source>
</evidence>
<protein>
    <submittedName>
        <fullName evidence="2">Transcriptional regulator</fullName>
    </submittedName>
</protein>
<name>A0ABQ2LCM4_9PROT</name>
<organism evidence="2 3">
    <name type="scientific">Iodidimonas muriae</name>
    <dbReference type="NCBI Taxonomy" id="261467"/>
    <lineage>
        <taxon>Bacteria</taxon>
        <taxon>Pseudomonadati</taxon>
        <taxon>Pseudomonadota</taxon>
        <taxon>Alphaproteobacteria</taxon>
        <taxon>Iodidimonadales</taxon>
        <taxon>Iodidimonadaceae</taxon>
        <taxon>Iodidimonas</taxon>
    </lineage>
</organism>
<dbReference type="SUPFAM" id="SSF51182">
    <property type="entry name" value="RmlC-like cupins"/>
    <property type="match status" value="1"/>
</dbReference>
<dbReference type="InterPro" id="IPR014710">
    <property type="entry name" value="RmlC-like_jellyroll"/>
</dbReference>